<dbReference type="InterPro" id="IPR013762">
    <property type="entry name" value="Integrase-like_cat_sf"/>
</dbReference>
<dbReference type="Pfam" id="PF02920">
    <property type="entry name" value="Integrase_DNA"/>
    <property type="match status" value="1"/>
</dbReference>
<dbReference type="RefSeq" id="WP_154495814.1">
    <property type="nucleotide sequence ID" value="NZ_VUMU01000004.1"/>
</dbReference>
<proteinExistence type="inferred from homology"/>
<evidence type="ECO:0000256" key="1">
    <source>
        <dbReference type="ARBA" id="ARBA00008857"/>
    </source>
</evidence>
<name>A0A6L5YHI4_9FIRM</name>
<dbReference type="InterPro" id="IPR050090">
    <property type="entry name" value="Tyrosine_recombinase_XerCD"/>
</dbReference>
<evidence type="ECO:0000259" key="5">
    <source>
        <dbReference type="PROSITE" id="PS51898"/>
    </source>
</evidence>
<dbReference type="PANTHER" id="PTHR30349:SF41">
    <property type="entry name" value="INTEGRASE_RECOMBINASE PROTEIN MJ0367-RELATED"/>
    <property type="match status" value="1"/>
</dbReference>
<protein>
    <submittedName>
        <fullName evidence="7">Tyrosine-type recombinase/integrase</fullName>
    </submittedName>
</protein>
<organism evidence="7 8">
    <name type="scientific">Waltera intestinalis</name>
    <dbReference type="NCBI Taxonomy" id="2606635"/>
    <lineage>
        <taxon>Bacteria</taxon>
        <taxon>Bacillati</taxon>
        <taxon>Bacillota</taxon>
        <taxon>Clostridia</taxon>
        <taxon>Lachnospirales</taxon>
        <taxon>Lachnospiraceae</taxon>
        <taxon>Waltera</taxon>
    </lineage>
</organism>
<feature type="domain" description="Tyr recombinase" evidence="5">
    <location>
        <begin position="187"/>
        <end position="394"/>
    </location>
</feature>
<dbReference type="InterPro" id="IPR004191">
    <property type="entry name" value="Integrase_Tn916-type_DNA-bd_N"/>
</dbReference>
<dbReference type="GO" id="GO:0003677">
    <property type="term" value="F:DNA binding"/>
    <property type="evidence" value="ECO:0007669"/>
    <property type="project" value="UniProtKB-UniRule"/>
</dbReference>
<reference evidence="7 8" key="1">
    <citation type="submission" date="2019-08" db="EMBL/GenBank/DDBJ databases">
        <title>In-depth cultivation of the pig gut microbiome towards novel bacterial diversity and tailored functional studies.</title>
        <authorList>
            <person name="Wylensek D."/>
            <person name="Hitch T.C.A."/>
            <person name="Clavel T."/>
        </authorList>
    </citation>
    <scope>NUCLEOTIDE SEQUENCE [LARGE SCALE GENOMIC DNA]</scope>
    <source>
        <strain evidence="7 8">WCA3-601-WT-6H</strain>
    </source>
</reference>
<dbReference type="PANTHER" id="PTHR30349">
    <property type="entry name" value="PHAGE INTEGRASE-RELATED"/>
    <property type="match status" value="1"/>
</dbReference>
<dbReference type="InterPro" id="IPR010998">
    <property type="entry name" value="Integrase_recombinase_N"/>
</dbReference>
<evidence type="ECO:0000259" key="6">
    <source>
        <dbReference type="PROSITE" id="PS51900"/>
    </source>
</evidence>
<dbReference type="PROSITE" id="PS51898">
    <property type="entry name" value="TYR_RECOMBINASE"/>
    <property type="match status" value="1"/>
</dbReference>
<dbReference type="InterPro" id="IPR002104">
    <property type="entry name" value="Integrase_catalytic"/>
</dbReference>
<keyword evidence="8" id="KW-1185">Reference proteome</keyword>
<gene>
    <name evidence="7" type="ORF">FYJ59_05505</name>
</gene>
<dbReference type="PROSITE" id="PS51900">
    <property type="entry name" value="CB"/>
    <property type="match status" value="1"/>
</dbReference>
<evidence type="ECO:0000313" key="8">
    <source>
        <dbReference type="Proteomes" id="UP000476055"/>
    </source>
</evidence>
<dbReference type="InterPro" id="IPR016177">
    <property type="entry name" value="DNA-bd_dom_sf"/>
</dbReference>
<keyword evidence="2 4" id="KW-0238">DNA-binding</keyword>
<evidence type="ECO:0000256" key="3">
    <source>
        <dbReference type="ARBA" id="ARBA00023172"/>
    </source>
</evidence>
<comment type="caution">
    <text evidence="7">The sequence shown here is derived from an EMBL/GenBank/DDBJ whole genome shotgun (WGS) entry which is preliminary data.</text>
</comment>
<sequence length="399" mass="46669">MSSKRKDNKGRVLHNGEYQQSNGRYRYKYYDGTGKARYLYSWRLDKNDRMPDGKRQGKSLREQEKELQATQFGHIALDGGNLTVLELVRRYTATKIGVRESTKAGYQTTINFLEKDPFGQRRIDTIKISDAKLWLITLQQRQGKGYSTIHTIRGILRPAFRLAYDDDLIRRNPFDFELATVIVNDSVTREAITRDQERKYLEFVKQDKHFSRYYEGIFILFNTGLRISEFVGLTTKNIDFKHHKIIVDHQLIRSSKMQYMIEEPKTESGVREIPMSEEVEAAFRAILAKRVKPKVEPMIDGYSGFLYLDKNNMPMVALHWEKYFQHILQKYNSIYKVQMPKVTPHVCRHTFCSKMAKSGMNPKSLQYIMGHSDISVTLNTYTHVKFEDAEAEMKRVAAI</sequence>
<dbReference type="Gene3D" id="3.30.160.60">
    <property type="entry name" value="Classic Zinc Finger"/>
    <property type="match status" value="1"/>
</dbReference>
<dbReference type="Gene3D" id="1.10.150.130">
    <property type="match status" value="1"/>
</dbReference>
<accession>A0A6L5YHI4</accession>
<dbReference type="SUPFAM" id="SSF56349">
    <property type="entry name" value="DNA breaking-rejoining enzymes"/>
    <property type="match status" value="1"/>
</dbReference>
<keyword evidence="3" id="KW-0233">DNA recombination</keyword>
<dbReference type="SUPFAM" id="SSF54171">
    <property type="entry name" value="DNA-binding domain"/>
    <property type="match status" value="1"/>
</dbReference>
<dbReference type="AlphaFoldDB" id="A0A6L5YHI4"/>
<dbReference type="InterPro" id="IPR044068">
    <property type="entry name" value="CB"/>
</dbReference>
<evidence type="ECO:0000313" key="7">
    <source>
        <dbReference type="EMBL" id="MST57699.1"/>
    </source>
</evidence>
<dbReference type="InterPro" id="IPR011010">
    <property type="entry name" value="DNA_brk_join_enz"/>
</dbReference>
<feature type="domain" description="Core-binding (CB)" evidence="6">
    <location>
        <begin position="82"/>
        <end position="164"/>
    </location>
</feature>
<dbReference type="EMBL" id="VUMU01000004">
    <property type="protein sequence ID" value="MST57699.1"/>
    <property type="molecule type" value="Genomic_DNA"/>
</dbReference>
<comment type="similarity">
    <text evidence="1">Belongs to the 'phage' integrase family.</text>
</comment>
<evidence type="ECO:0000256" key="2">
    <source>
        <dbReference type="ARBA" id="ARBA00023125"/>
    </source>
</evidence>
<dbReference type="CDD" id="cd01189">
    <property type="entry name" value="INT_ICEBs1_C_like"/>
    <property type="match status" value="1"/>
</dbReference>
<dbReference type="Gene3D" id="1.10.443.10">
    <property type="entry name" value="Intergrase catalytic core"/>
    <property type="match status" value="1"/>
</dbReference>
<dbReference type="Proteomes" id="UP000476055">
    <property type="component" value="Unassembled WGS sequence"/>
</dbReference>
<dbReference type="GO" id="GO:0006310">
    <property type="term" value="P:DNA recombination"/>
    <property type="evidence" value="ECO:0007669"/>
    <property type="project" value="UniProtKB-KW"/>
</dbReference>
<dbReference type="Pfam" id="PF00589">
    <property type="entry name" value="Phage_integrase"/>
    <property type="match status" value="1"/>
</dbReference>
<dbReference type="GO" id="GO:0008907">
    <property type="term" value="F:integrase activity"/>
    <property type="evidence" value="ECO:0007669"/>
    <property type="project" value="InterPro"/>
</dbReference>
<evidence type="ECO:0000256" key="4">
    <source>
        <dbReference type="PROSITE-ProRule" id="PRU01248"/>
    </source>
</evidence>